<dbReference type="STRING" id="1123350.SAMN02744040_01169"/>
<dbReference type="OrthoDB" id="1708334at2"/>
<evidence type="ECO:0000313" key="3">
    <source>
        <dbReference type="Proteomes" id="UP000242520"/>
    </source>
</evidence>
<dbReference type="EMBL" id="FQXH01000010">
    <property type="protein sequence ID" value="SHH19553.1"/>
    <property type="molecule type" value="Genomic_DNA"/>
</dbReference>
<evidence type="ECO:0000313" key="2">
    <source>
        <dbReference type="EMBL" id="SHH19553.1"/>
    </source>
</evidence>
<dbReference type="Gene3D" id="3.30.360.40">
    <property type="entry name" value="YwmB-like"/>
    <property type="match status" value="1"/>
</dbReference>
<dbReference type="Pfam" id="PF08680">
    <property type="entry name" value="DUF1779"/>
    <property type="match status" value="1"/>
</dbReference>
<dbReference type="AlphaFoldDB" id="A0A1M5R192"/>
<feature type="signal peptide" evidence="1">
    <location>
        <begin position="1"/>
        <end position="22"/>
    </location>
</feature>
<dbReference type="SUPFAM" id="SSF143842">
    <property type="entry name" value="YwmB-like"/>
    <property type="match status" value="1"/>
</dbReference>
<feature type="chain" id="PRO_5038369433" evidence="1">
    <location>
        <begin position="23"/>
        <end position="247"/>
    </location>
</feature>
<keyword evidence="3" id="KW-1185">Reference proteome</keyword>
<organism evidence="2 3">
    <name type="scientific">Tepidibacter thalassicus DSM 15285</name>
    <dbReference type="NCBI Taxonomy" id="1123350"/>
    <lineage>
        <taxon>Bacteria</taxon>
        <taxon>Bacillati</taxon>
        <taxon>Bacillota</taxon>
        <taxon>Clostridia</taxon>
        <taxon>Peptostreptococcales</taxon>
        <taxon>Peptostreptococcaceae</taxon>
        <taxon>Tepidibacter</taxon>
    </lineage>
</organism>
<sequence length="247" mass="28647">MKRLFYFAIIIVLLLSVISSYAQQSQGGYDKILDAFKKTNSNFEGYNINGHVKLDNKFLSFEEIDKIVNEINKSLGVDLDNLEYTKTDDKNLRQVYTYFKNDEKQGISVKVDSEKCENMEETHITVDINNYQVYKDIVKNYLKLKNILKNYSRNVDIFSCIIGSFKEKVDKKCYNSIANNIFSNLNAVKKEEIQDENILSVTGYTSNLNDYISYGGNKINLNVSLRYSEYDDKTFIYIGTPLIVLEY</sequence>
<dbReference type="Proteomes" id="UP000242520">
    <property type="component" value="Unassembled WGS sequence"/>
</dbReference>
<reference evidence="3" key="1">
    <citation type="submission" date="2016-11" db="EMBL/GenBank/DDBJ databases">
        <authorList>
            <person name="Varghese N."/>
            <person name="Submissions S."/>
        </authorList>
    </citation>
    <scope>NUCLEOTIDE SEQUENCE [LARGE SCALE GENOMIC DNA]</scope>
    <source>
        <strain evidence="3">DSM 15285</strain>
    </source>
</reference>
<dbReference type="RefSeq" id="WP_084601964.1">
    <property type="nucleotide sequence ID" value="NZ_FQXH01000010.1"/>
</dbReference>
<dbReference type="InterPro" id="IPR036209">
    <property type="entry name" value="YwmB-like_sf"/>
</dbReference>
<protein>
    <submittedName>
        <fullName evidence="2">TATA-box binding</fullName>
    </submittedName>
</protein>
<evidence type="ECO:0000256" key="1">
    <source>
        <dbReference type="SAM" id="SignalP"/>
    </source>
</evidence>
<gene>
    <name evidence="2" type="ORF">SAMN02744040_01169</name>
</gene>
<keyword evidence="1" id="KW-0732">Signal</keyword>
<dbReference type="InterPro" id="IPR014794">
    <property type="entry name" value="DUF1779"/>
</dbReference>
<name>A0A1M5R192_9FIRM</name>
<accession>A0A1M5R192</accession>
<proteinExistence type="predicted"/>